<dbReference type="InterPro" id="IPR003583">
    <property type="entry name" value="Hlx-hairpin-Hlx_DNA-bd_motif"/>
</dbReference>
<dbReference type="InterPro" id="IPR010994">
    <property type="entry name" value="RuvA_2-like"/>
</dbReference>
<dbReference type="Proteomes" id="UP000608420">
    <property type="component" value="Unassembled WGS sequence"/>
</dbReference>
<organism evidence="3 4">
    <name type="scientific">Paenibacillus aceti</name>
    <dbReference type="NCBI Taxonomy" id="1820010"/>
    <lineage>
        <taxon>Bacteria</taxon>
        <taxon>Bacillati</taxon>
        <taxon>Bacillota</taxon>
        <taxon>Bacilli</taxon>
        <taxon>Bacillales</taxon>
        <taxon>Paenibacillaceae</taxon>
        <taxon>Paenibacillus</taxon>
    </lineage>
</organism>
<dbReference type="SUPFAM" id="SSF47781">
    <property type="entry name" value="RuvA domain 2-like"/>
    <property type="match status" value="1"/>
</dbReference>
<accession>A0ABQ1VN95</accession>
<reference evidence="4" key="1">
    <citation type="journal article" date="2019" name="Int. J. Syst. Evol. Microbiol.">
        <title>The Global Catalogue of Microorganisms (GCM) 10K type strain sequencing project: providing services to taxonomists for standard genome sequencing and annotation.</title>
        <authorList>
            <consortium name="The Broad Institute Genomics Platform"/>
            <consortium name="The Broad Institute Genome Sequencing Center for Infectious Disease"/>
            <person name="Wu L."/>
            <person name="Ma J."/>
        </authorList>
    </citation>
    <scope>NUCLEOTIDE SEQUENCE [LARGE SCALE GENOMIC DNA]</scope>
    <source>
        <strain evidence="4">CGMCC 1.15420</strain>
    </source>
</reference>
<dbReference type="EMBL" id="BMIW01000001">
    <property type="protein sequence ID" value="GGF83569.1"/>
    <property type="molecule type" value="Genomic_DNA"/>
</dbReference>
<feature type="region of interest" description="Disordered" evidence="1">
    <location>
        <begin position="49"/>
        <end position="128"/>
    </location>
</feature>
<name>A0ABQ1VN95_9BACL</name>
<feature type="compositionally biased region" description="Polar residues" evidence="1">
    <location>
        <begin position="51"/>
        <end position="61"/>
    </location>
</feature>
<dbReference type="Pfam" id="PF12836">
    <property type="entry name" value="HHH_3"/>
    <property type="match status" value="1"/>
</dbReference>
<proteinExistence type="predicted"/>
<evidence type="ECO:0000313" key="3">
    <source>
        <dbReference type="EMBL" id="GGF83569.1"/>
    </source>
</evidence>
<dbReference type="InterPro" id="IPR051675">
    <property type="entry name" value="Endo/Exo/Phosphatase_dom_1"/>
</dbReference>
<evidence type="ECO:0000256" key="1">
    <source>
        <dbReference type="SAM" id="MobiDB-lite"/>
    </source>
</evidence>
<sequence>MKRGYIITSICSALAGAAIMLLALGGSRASGIEGWTPVNREVAMTLEESMSGANRATSQSAVDAAETSRQAVGISSGEQVAPSTETSTGEGTGAAVNDKGQNDRLDVKAATSSDGAKQGNESVAETQGKSGLININTAGLAELQEIPGIGEKKAQAIIHYRNEHGSFQSVNDLTQVKGIGTKMLEKMKPYIGLN</sequence>
<evidence type="ECO:0000259" key="2">
    <source>
        <dbReference type="SMART" id="SM00278"/>
    </source>
</evidence>
<gene>
    <name evidence="3" type="primary">comEA</name>
    <name evidence="3" type="ORF">GCM10010913_01340</name>
</gene>
<dbReference type="Gene3D" id="1.10.150.280">
    <property type="entry name" value="AF1531-like domain"/>
    <property type="match status" value="1"/>
</dbReference>
<comment type="caution">
    <text evidence="3">The sequence shown here is derived from an EMBL/GenBank/DDBJ whole genome shotgun (WGS) entry which is preliminary data.</text>
</comment>
<dbReference type="RefSeq" id="WP_188831354.1">
    <property type="nucleotide sequence ID" value="NZ_BMIW01000001.1"/>
</dbReference>
<dbReference type="NCBIfam" id="TIGR00426">
    <property type="entry name" value="competence protein ComEA helix-hairpin-helix repeat region"/>
    <property type="match status" value="1"/>
</dbReference>
<feature type="domain" description="Helix-hairpin-helix DNA-binding motif class 1" evidence="2">
    <location>
        <begin position="141"/>
        <end position="160"/>
    </location>
</feature>
<feature type="domain" description="Helix-hairpin-helix DNA-binding motif class 1" evidence="2">
    <location>
        <begin position="171"/>
        <end position="190"/>
    </location>
</feature>
<evidence type="ECO:0000313" key="4">
    <source>
        <dbReference type="Proteomes" id="UP000608420"/>
    </source>
</evidence>
<keyword evidence="4" id="KW-1185">Reference proteome</keyword>
<dbReference type="SMART" id="SM00278">
    <property type="entry name" value="HhH1"/>
    <property type="match status" value="2"/>
</dbReference>
<feature type="compositionally biased region" description="Polar residues" evidence="1">
    <location>
        <begin position="110"/>
        <end position="128"/>
    </location>
</feature>
<dbReference type="PANTHER" id="PTHR21180:SF32">
    <property type="entry name" value="ENDONUCLEASE_EXONUCLEASE_PHOSPHATASE FAMILY DOMAIN-CONTAINING PROTEIN 1"/>
    <property type="match status" value="1"/>
</dbReference>
<protein>
    <submittedName>
        <fullName evidence="3">ComE operon protein 1</fullName>
    </submittedName>
</protein>
<dbReference type="PANTHER" id="PTHR21180">
    <property type="entry name" value="ENDONUCLEASE/EXONUCLEASE/PHOSPHATASE FAMILY DOMAIN-CONTAINING PROTEIN 1"/>
    <property type="match status" value="1"/>
</dbReference>
<dbReference type="InterPro" id="IPR004509">
    <property type="entry name" value="Competence_ComEA_HhH"/>
</dbReference>